<evidence type="ECO:0000313" key="2">
    <source>
        <dbReference type="Proteomes" id="UP000288892"/>
    </source>
</evidence>
<dbReference type="AlphaFoldDB" id="A0A444JEG4"/>
<evidence type="ECO:0000313" key="1">
    <source>
        <dbReference type="EMBL" id="RWX51463.1"/>
    </source>
</evidence>
<keyword evidence="2" id="KW-1185">Reference proteome</keyword>
<dbReference type="Proteomes" id="UP000288892">
    <property type="component" value="Unassembled WGS sequence"/>
</dbReference>
<dbReference type="EMBL" id="MTKS01000132">
    <property type="protein sequence ID" value="RWX51463.1"/>
    <property type="molecule type" value="Genomic_DNA"/>
</dbReference>
<reference evidence="1 2" key="1">
    <citation type="submission" date="2017-01" db="EMBL/GenBank/DDBJ databases">
        <title>The cable genome- insights into the physiology and evolution of filamentous bacteria capable of sulfide oxidation via long distance electron transfer.</title>
        <authorList>
            <person name="Schreiber L."/>
            <person name="Bjerg J.T."/>
            <person name="Boggild A."/>
            <person name="Van De Vossenberg J."/>
            <person name="Meysman F."/>
            <person name="Nielsen L.P."/>
            <person name="Schramm A."/>
            <person name="Kjeldsen K.U."/>
        </authorList>
    </citation>
    <scope>NUCLEOTIDE SEQUENCE [LARGE SCALE GENOMIC DNA]</scope>
    <source>
        <strain evidence="1">A5</strain>
    </source>
</reference>
<protein>
    <submittedName>
        <fullName evidence="1">RelE toxin of RelE</fullName>
    </submittedName>
</protein>
<gene>
    <name evidence="1" type="ORF">VU01_11326</name>
</gene>
<sequence>MYSFVELSLFSRYRDSYFSEEQFAELQRHLLEKPEAGAVVPGTGGVRKLRWQRAGMGKRGGLRVLYYVRDTQGCIWLLTVYSKSARENITAKDLKQLREVVDNAEII</sequence>
<comment type="caution">
    <text evidence="1">The sequence shown here is derived from an EMBL/GenBank/DDBJ whole genome shotgun (WGS) entry which is preliminary data.</text>
</comment>
<accession>A0A444JEG4</accession>
<dbReference type="PIRSF" id="PIRSF039032">
    <property type="entry name" value="HigB-2"/>
    <property type="match status" value="1"/>
</dbReference>
<proteinExistence type="predicted"/>
<dbReference type="Pfam" id="PF06296">
    <property type="entry name" value="RelE"/>
    <property type="match status" value="1"/>
</dbReference>
<dbReference type="InterPro" id="IPR009387">
    <property type="entry name" value="HigB-2"/>
</dbReference>
<organism evidence="1 2">
    <name type="scientific">Candidatus Electrothrix marina</name>
    <dbReference type="NCBI Taxonomy" id="1859130"/>
    <lineage>
        <taxon>Bacteria</taxon>
        <taxon>Pseudomonadati</taxon>
        <taxon>Thermodesulfobacteriota</taxon>
        <taxon>Desulfobulbia</taxon>
        <taxon>Desulfobulbales</taxon>
        <taxon>Desulfobulbaceae</taxon>
        <taxon>Candidatus Electrothrix</taxon>
    </lineage>
</organism>
<name>A0A444JEG4_9BACT</name>